<sequence length="136" mass="14923">MMRKLLLSSLFLSMMMGAGVSLLSSCRMAPKQDPGDTVAASVFAPVDTAALNRKVRARHALLMNAKDSTDIFYIGQGSTDKRVQLISYPSQRDTLVYGKTRHLKRSGSTDVGHIVRVKFLVSEGDTLVQGLEEARH</sequence>
<evidence type="ECO:0008006" key="4">
    <source>
        <dbReference type="Google" id="ProtNLM"/>
    </source>
</evidence>
<feature type="chain" id="PRO_5003375763" description="Lipoprotein" evidence="1">
    <location>
        <begin position="21"/>
        <end position="136"/>
    </location>
</feature>
<accession>F8N6D3</accession>
<evidence type="ECO:0000256" key="1">
    <source>
        <dbReference type="SAM" id="SignalP"/>
    </source>
</evidence>
<dbReference type="Proteomes" id="UP000002772">
    <property type="component" value="Unassembled WGS sequence"/>
</dbReference>
<dbReference type="EMBL" id="GL945017">
    <property type="protein sequence ID" value="EGN57238.1"/>
    <property type="molecule type" value="Genomic_DNA"/>
</dbReference>
<evidence type="ECO:0000313" key="2">
    <source>
        <dbReference type="EMBL" id="EGN57238.1"/>
    </source>
</evidence>
<evidence type="ECO:0000313" key="3">
    <source>
        <dbReference type="Proteomes" id="UP000002772"/>
    </source>
</evidence>
<keyword evidence="1" id="KW-0732">Signal</keyword>
<dbReference type="STRING" id="688246.Premu_1834"/>
<proteinExistence type="predicted"/>
<protein>
    <recommendedName>
        <fullName evidence="4">Lipoprotein</fullName>
    </recommendedName>
</protein>
<feature type="signal peptide" evidence="1">
    <location>
        <begin position="1"/>
        <end position="20"/>
    </location>
</feature>
<dbReference type="HOGENOM" id="CLU_1904844_0_0_10"/>
<gene>
    <name evidence="2" type="ORF">Premu_1834</name>
</gene>
<dbReference type="RefSeq" id="WP_007574630.1">
    <property type="nucleotide sequence ID" value="NZ_BPTS01000002.1"/>
</dbReference>
<organism evidence="2 3">
    <name type="scientific">Hallella multisaccharivorax DSM 17128</name>
    <dbReference type="NCBI Taxonomy" id="688246"/>
    <lineage>
        <taxon>Bacteria</taxon>
        <taxon>Pseudomonadati</taxon>
        <taxon>Bacteroidota</taxon>
        <taxon>Bacteroidia</taxon>
        <taxon>Bacteroidales</taxon>
        <taxon>Prevotellaceae</taxon>
        <taxon>Hallella</taxon>
    </lineage>
</organism>
<name>F8N6D3_9BACT</name>
<keyword evidence="3" id="KW-1185">Reference proteome</keyword>
<reference evidence="3" key="1">
    <citation type="journal article" date="2011" name="Stand. Genomic Sci.">
        <title>Non-contiguous finished genome sequence of the opportunistic oral pathogen Prevotella multisaccharivorax type strain (PPPA20).</title>
        <authorList>
            <person name="Pati A."/>
            <person name="Gronow S."/>
            <person name="Lu M."/>
            <person name="Lapidus A."/>
            <person name="Nolan M."/>
            <person name="Lucas S."/>
            <person name="Hammon N."/>
            <person name="Deshpande S."/>
            <person name="Cheng J.F."/>
            <person name="Tapia R."/>
            <person name="Han C."/>
            <person name="Goodwin L."/>
            <person name="Pitluck S."/>
            <person name="Liolios K."/>
            <person name="Pagani I."/>
            <person name="Mavromatis K."/>
            <person name="Mikhailova N."/>
            <person name="Huntemann M."/>
            <person name="Chen A."/>
            <person name="Palaniappan K."/>
            <person name="Land M."/>
            <person name="Hauser L."/>
            <person name="Detter J.C."/>
            <person name="Brambilla E.M."/>
            <person name="Rohde M."/>
            <person name="Goker M."/>
            <person name="Woyke T."/>
            <person name="Bristow J."/>
            <person name="Eisen J.A."/>
            <person name="Markowitz V."/>
            <person name="Hugenholtz P."/>
            <person name="Kyrpides N.C."/>
            <person name="Klenk H.P."/>
            <person name="Ivanova N."/>
        </authorList>
    </citation>
    <scope>NUCLEOTIDE SEQUENCE [LARGE SCALE GENOMIC DNA]</scope>
    <source>
        <strain evidence="3">DSM 17128</strain>
    </source>
</reference>
<dbReference type="PROSITE" id="PS51257">
    <property type="entry name" value="PROKAR_LIPOPROTEIN"/>
    <property type="match status" value="1"/>
</dbReference>
<dbReference type="AlphaFoldDB" id="F8N6D3"/>